<gene>
    <name evidence="2" type="ORF">ISN45_At01g060540</name>
</gene>
<reference evidence="2 3" key="1">
    <citation type="submission" date="2020-12" db="EMBL/GenBank/DDBJ databases">
        <title>Concerted genomic and epigenomic changes stabilize Arabidopsis allopolyploids.</title>
        <authorList>
            <person name="Chen Z."/>
        </authorList>
    </citation>
    <scope>NUCLEOTIDE SEQUENCE [LARGE SCALE GENOMIC DNA]</scope>
    <source>
        <strain evidence="2">Allo738</strain>
        <tissue evidence="2">Leaf</tissue>
    </source>
</reference>
<evidence type="ECO:0000313" key="3">
    <source>
        <dbReference type="Proteomes" id="UP000694240"/>
    </source>
</evidence>
<dbReference type="Proteomes" id="UP000694240">
    <property type="component" value="Chromosome 1"/>
</dbReference>
<dbReference type="EMBL" id="JAEFBK010000001">
    <property type="protein sequence ID" value="KAG7651169.1"/>
    <property type="molecule type" value="Genomic_DNA"/>
</dbReference>
<keyword evidence="1" id="KW-0732">Signal</keyword>
<sequence length="80" mass="9083">MTEQYKKRASNKVSFIFILFLCVLSTAEFGEAQNPRGRKCEDPNGVDQKAKCYIYCNEQGFLGGSCQGYTNHYMCECYVG</sequence>
<feature type="signal peptide" evidence="1">
    <location>
        <begin position="1"/>
        <end position="32"/>
    </location>
</feature>
<organism evidence="2 3">
    <name type="scientific">Arabidopsis thaliana x Arabidopsis arenosa</name>
    <dbReference type="NCBI Taxonomy" id="1240361"/>
    <lineage>
        <taxon>Eukaryota</taxon>
        <taxon>Viridiplantae</taxon>
        <taxon>Streptophyta</taxon>
        <taxon>Embryophyta</taxon>
        <taxon>Tracheophyta</taxon>
        <taxon>Spermatophyta</taxon>
        <taxon>Magnoliopsida</taxon>
        <taxon>eudicotyledons</taxon>
        <taxon>Gunneridae</taxon>
        <taxon>Pentapetalae</taxon>
        <taxon>rosids</taxon>
        <taxon>malvids</taxon>
        <taxon>Brassicales</taxon>
        <taxon>Brassicaceae</taxon>
        <taxon>Camelineae</taxon>
        <taxon>Arabidopsis</taxon>
    </lineage>
</organism>
<accession>A0A8T2GUA5</accession>
<evidence type="ECO:0000256" key="1">
    <source>
        <dbReference type="SAM" id="SignalP"/>
    </source>
</evidence>
<protein>
    <submittedName>
        <fullName evidence="2">Uncharacterized protein</fullName>
    </submittedName>
</protein>
<proteinExistence type="predicted"/>
<comment type="caution">
    <text evidence="2">The sequence shown here is derived from an EMBL/GenBank/DDBJ whole genome shotgun (WGS) entry which is preliminary data.</text>
</comment>
<keyword evidence="3" id="KW-1185">Reference proteome</keyword>
<feature type="chain" id="PRO_5035840196" evidence="1">
    <location>
        <begin position="33"/>
        <end position="80"/>
    </location>
</feature>
<evidence type="ECO:0000313" key="2">
    <source>
        <dbReference type="EMBL" id="KAG7651169.1"/>
    </source>
</evidence>
<dbReference type="AlphaFoldDB" id="A0A8T2GUA5"/>
<name>A0A8T2GUA5_9BRAS</name>